<name>A0A6M5Z1G1_9BACT</name>
<organism evidence="1 2">
    <name type="scientific">Frigoriglobus tundricola</name>
    <dbReference type="NCBI Taxonomy" id="2774151"/>
    <lineage>
        <taxon>Bacteria</taxon>
        <taxon>Pseudomonadati</taxon>
        <taxon>Planctomycetota</taxon>
        <taxon>Planctomycetia</taxon>
        <taxon>Gemmatales</taxon>
        <taxon>Gemmataceae</taxon>
        <taxon>Frigoriglobus</taxon>
    </lineage>
</organism>
<sequence>MRLQKLAASRRGIHWRENSSEPYDTLYWLLKAPVRVRAEWAFTITGPGITNRKGTMTVLGIGDVEVPAGRFSAARVEQKVTFTGTGDVLDVDFSQTFWYAPDGGLVKWACGEASSVLKTFTPGP</sequence>
<evidence type="ECO:0000313" key="2">
    <source>
        <dbReference type="Proteomes" id="UP000503447"/>
    </source>
</evidence>
<dbReference type="KEGG" id="ftj:FTUN_6853"/>
<keyword evidence="2" id="KW-1185">Reference proteome</keyword>
<accession>A0A6M5Z1G1</accession>
<reference evidence="2" key="1">
    <citation type="submission" date="2020-05" db="EMBL/GenBank/DDBJ databases">
        <title>Frigoriglobus tundricola gen. nov., sp. nov., a psychrotolerant cellulolytic planctomycete of the family Gemmataceae with two divergent copies of 16S rRNA gene.</title>
        <authorList>
            <person name="Kulichevskaya I.S."/>
            <person name="Ivanova A.A."/>
            <person name="Naumoff D.G."/>
            <person name="Beletsky A.V."/>
            <person name="Rijpstra W.I.C."/>
            <person name="Sinninghe Damste J.S."/>
            <person name="Mardanov A.V."/>
            <person name="Ravin N.V."/>
            <person name="Dedysh S.N."/>
        </authorList>
    </citation>
    <scope>NUCLEOTIDE SEQUENCE [LARGE SCALE GENOMIC DNA]</scope>
    <source>
        <strain evidence="2">PL17</strain>
    </source>
</reference>
<evidence type="ECO:0000313" key="1">
    <source>
        <dbReference type="EMBL" id="QJW99251.1"/>
    </source>
</evidence>
<dbReference type="AlphaFoldDB" id="A0A6M5Z1G1"/>
<proteinExistence type="predicted"/>
<dbReference type="Proteomes" id="UP000503447">
    <property type="component" value="Chromosome"/>
</dbReference>
<dbReference type="EMBL" id="CP053452">
    <property type="protein sequence ID" value="QJW99251.1"/>
    <property type="molecule type" value="Genomic_DNA"/>
</dbReference>
<gene>
    <name evidence="1" type="ORF">FTUN_6853</name>
</gene>
<dbReference type="RefSeq" id="WP_171474242.1">
    <property type="nucleotide sequence ID" value="NZ_CP053452.2"/>
</dbReference>
<protein>
    <submittedName>
        <fullName evidence="1">Uncharacterized protein</fullName>
    </submittedName>
</protein>
<dbReference type="Gene3D" id="2.40.360.20">
    <property type="match status" value="1"/>
</dbReference>